<dbReference type="Proteomes" id="UP001385951">
    <property type="component" value="Unassembled WGS sequence"/>
</dbReference>
<proteinExistence type="predicted"/>
<protein>
    <submittedName>
        <fullName evidence="1">Uncharacterized protein</fullName>
    </submittedName>
</protein>
<comment type="caution">
    <text evidence="1">The sequence shown here is derived from an EMBL/GenBank/DDBJ whole genome shotgun (WGS) entry which is preliminary data.</text>
</comment>
<evidence type="ECO:0000313" key="2">
    <source>
        <dbReference type="Proteomes" id="UP001385951"/>
    </source>
</evidence>
<organism evidence="1 2">
    <name type="scientific">Cerrena zonata</name>
    <dbReference type="NCBI Taxonomy" id="2478898"/>
    <lineage>
        <taxon>Eukaryota</taxon>
        <taxon>Fungi</taxon>
        <taxon>Dikarya</taxon>
        <taxon>Basidiomycota</taxon>
        <taxon>Agaricomycotina</taxon>
        <taxon>Agaricomycetes</taxon>
        <taxon>Polyporales</taxon>
        <taxon>Cerrenaceae</taxon>
        <taxon>Cerrena</taxon>
    </lineage>
</organism>
<gene>
    <name evidence="1" type="ORF">QCA50_003842</name>
</gene>
<evidence type="ECO:0000313" key="1">
    <source>
        <dbReference type="EMBL" id="KAK7692218.1"/>
    </source>
</evidence>
<reference evidence="1 2" key="1">
    <citation type="submission" date="2022-09" db="EMBL/GenBank/DDBJ databases">
        <authorList>
            <person name="Palmer J.M."/>
        </authorList>
    </citation>
    <scope>NUCLEOTIDE SEQUENCE [LARGE SCALE GENOMIC DNA]</scope>
    <source>
        <strain evidence="1 2">DSM 7382</strain>
    </source>
</reference>
<accession>A0AAW0GFB8</accession>
<sequence length="107" mass="11986">MNVLYSLTFKSSPKTTHRQSASAQVSIPQPRVKISISRKYCASKKLDSELKLEKYGSSGHRRGTGPLSMFLSRFSLMVDIQGIFLSWSGLPVQKSQKSPNMTSAYRK</sequence>
<dbReference type="EMBL" id="JASBNA010000004">
    <property type="protein sequence ID" value="KAK7692218.1"/>
    <property type="molecule type" value="Genomic_DNA"/>
</dbReference>
<dbReference type="AlphaFoldDB" id="A0AAW0GFB8"/>
<name>A0AAW0GFB8_9APHY</name>
<keyword evidence="2" id="KW-1185">Reference proteome</keyword>